<evidence type="ECO:0000256" key="2">
    <source>
        <dbReference type="ARBA" id="ARBA00011738"/>
    </source>
</evidence>
<dbReference type="GO" id="GO:0002100">
    <property type="term" value="P:tRNA wobble adenosine to inosine editing"/>
    <property type="evidence" value="ECO:0007669"/>
    <property type="project" value="UniProtKB-UniRule"/>
</dbReference>
<dbReference type="RefSeq" id="WP_166843639.1">
    <property type="nucleotide sequence ID" value="NZ_JAAONY010000003.1"/>
</dbReference>
<keyword evidence="3 8" id="KW-0819">tRNA processing</keyword>
<feature type="domain" description="CMP/dCMP-type deaminase" evidence="9">
    <location>
        <begin position="17"/>
        <end position="144"/>
    </location>
</feature>
<evidence type="ECO:0000313" key="10">
    <source>
        <dbReference type="EMBL" id="MBB6523265.1"/>
    </source>
</evidence>
<dbReference type="GO" id="GO:0052717">
    <property type="term" value="F:tRNA-specific adenosine-34 deaminase activity"/>
    <property type="evidence" value="ECO:0007669"/>
    <property type="project" value="UniProtKB-UniRule"/>
</dbReference>
<proteinExistence type="inferred from homology"/>
<dbReference type="CDD" id="cd01285">
    <property type="entry name" value="nucleoside_deaminase"/>
    <property type="match status" value="1"/>
</dbReference>
<feature type="binding site" evidence="8">
    <location>
        <position position="101"/>
    </location>
    <ligand>
        <name>Zn(2+)</name>
        <dbReference type="ChEBI" id="CHEBI:29105"/>
        <note>catalytic</note>
    </ligand>
</feature>
<comment type="similarity">
    <text evidence="1">Belongs to the cytidine and deoxycytidylate deaminase family. ADAT2 subfamily.</text>
</comment>
<protein>
    <recommendedName>
        <fullName evidence="8">tRNA-specific adenosine deaminase</fullName>
        <ecNumber evidence="8">3.5.4.33</ecNumber>
    </recommendedName>
</protein>
<feature type="active site" description="Proton donor" evidence="8">
    <location>
        <position position="70"/>
    </location>
</feature>
<dbReference type="PANTHER" id="PTHR11079:SF202">
    <property type="entry name" value="TRNA-SPECIFIC ADENOSINE DEAMINASE"/>
    <property type="match status" value="1"/>
</dbReference>
<evidence type="ECO:0000256" key="8">
    <source>
        <dbReference type="HAMAP-Rule" id="MF_00972"/>
    </source>
</evidence>
<evidence type="ECO:0000256" key="3">
    <source>
        <dbReference type="ARBA" id="ARBA00022694"/>
    </source>
</evidence>
<dbReference type="InterPro" id="IPR028883">
    <property type="entry name" value="tRNA_aden_deaminase"/>
</dbReference>
<dbReference type="SUPFAM" id="SSF53927">
    <property type="entry name" value="Cytidine deaminase-like"/>
    <property type="match status" value="1"/>
</dbReference>
<evidence type="ECO:0000256" key="7">
    <source>
        <dbReference type="ARBA" id="ARBA00048045"/>
    </source>
</evidence>
<dbReference type="PROSITE" id="PS00903">
    <property type="entry name" value="CYT_DCMP_DEAMINASES_1"/>
    <property type="match status" value="1"/>
</dbReference>
<keyword evidence="6 8" id="KW-0862">Zinc</keyword>
<dbReference type="HAMAP" id="MF_00972">
    <property type="entry name" value="tRNA_aden_deaminase"/>
    <property type="match status" value="1"/>
</dbReference>
<dbReference type="PANTHER" id="PTHR11079">
    <property type="entry name" value="CYTOSINE DEAMINASE FAMILY MEMBER"/>
    <property type="match status" value="1"/>
</dbReference>
<reference evidence="10 11" key="1">
    <citation type="submission" date="2020-08" db="EMBL/GenBank/DDBJ databases">
        <title>Genomic Encyclopedia of Type Strains, Phase IV (KMG-IV): sequencing the most valuable type-strain genomes for metagenomic binning, comparative biology and taxonomic classification.</title>
        <authorList>
            <person name="Goeker M."/>
        </authorList>
    </citation>
    <scope>NUCLEOTIDE SEQUENCE [LARGE SCALE GENOMIC DNA]</scope>
    <source>
        <strain evidence="10 11">DSM 22368</strain>
    </source>
</reference>
<dbReference type="EC" id="3.5.4.33" evidence="8"/>
<comment type="subunit">
    <text evidence="2 8">Homodimer.</text>
</comment>
<dbReference type="Gene3D" id="3.40.140.10">
    <property type="entry name" value="Cytidine Deaminase, domain 2"/>
    <property type="match status" value="1"/>
</dbReference>
<name>A0A7X0JVZ1_9GAMM</name>
<comment type="cofactor">
    <cofactor evidence="8">
        <name>Zn(2+)</name>
        <dbReference type="ChEBI" id="CHEBI:29105"/>
    </cofactor>
    <text evidence="8">Binds 1 zinc ion per subunit.</text>
</comment>
<dbReference type="PROSITE" id="PS51747">
    <property type="entry name" value="CYT_DCMP_DEAMINASES_2"/>
    <property type="match status" value="1"/>
</dbReference>
<accession>A0A7X0JVZ1</accession>
<feature type="binding site" evidence="8">
    <location>
        <position position="68"/>
    </location>
    <ligand>
        <name>Zn(2+)</name>
        <dbReference type="ChEBI" id="CHEBI:29105"/>
        <note>catalytic</note>
    </ligand>
</feature>
<dbReference type="InterPro" id="IPR002125">
    <property type="entry name" value="CMP_dCMP_dom"/>
</dbReference>
<dbReference type="Proteomes" id="UP000528457">
    <property type="component" value="Unassembled WGS sequence"/>
</dbReference>
<dbReference type="Pfam" id="PF14437">
    <property type="entry name" value="MafB19-deam"/>
    <property type="match status" value="1"/>
</dbReference>
<organism evidence="10 11">
    <name type="scientific">Pseudoteredinibacter isoporae</name>
    <dbReference type="NCBI Taxonomy" id="570281"/>
    <lineage>
        <taxon>Bacteria</taxon>
        <taxon>Pseudomonadati</taxon>
        <taxon>Pseudomonadota</taxon>
        <taxon>Gammaproteobacteria</taxon>
        <taxon>Cellvibrionales</taxon>
        <taxon>Cellvibrionaceae</taxon>
        <taxon>Pseudoteredinibacter</taxon>
    </lineage>
</organism>
<evidence type="ECO:0000256" key="5">
    <source>
        <dbReference type="ARBA" id="ARBA00022801"/>
    </source>
</evidence>
<evidence type="ECO:0000313" key="11">
    <source>
        <dbReference type="Proteomes" id="UP000528457"/>
    </source>
</evidence>
<dbReference type="InterPro" id="IPR016192">
    <property type="entry name" value="APOBEC/CMP_deaminase_Zn-bd"/>
</dbReference>
<dbReference type="InParanoid" id="A0A7X0JVZ1"/>
<keyword evidence="11" id="KW-1185">Reference proteome</keyword>
<evidence type="ECO:0000256" key="1">
    <source>
        <dbReference type="ARBA" id="ARBA00010669"/>
    </source>
</evidence>
<comment type="function">
    <text evidence="8">Catalyzes the deamination of adenosine to inosine at the wobble position 34 of tRNA(Arg2).</text>
</comment>
<sequence length="177" mass="19771">MNEVLDSEALAELSQLEQDEYWMRRCMSLATKAAEAGEVPVGAIIVHEHQLIAEAFNQPISTNDPSAHAEILVLRSAGQVLKNYRLSNCTLYVTLEPCSMCAGALVHSRISRLVYGATEPKAGAIESQVEFLNSEFLNHRLEWQGGVLAEETSAQLSDFFKRRRAQKKADKNKHQEE</sequence>
<evidence type="ECO:0000256" key="4">
    <source>
        <dbReference type="ARBA" id="ARBA00022723"/>
    </source>
</evidence>
<dbReference type="FunFam" id="3.40.140.10:FF:000005">
    <property type="entry name" value="tRNA-specific adenosine deaminase"/>
    <property type="match status" value="1"/>
</dbReference>
<keyword evidence="4 8" id="KW-0479">Metal-binding</keyword>
<dbReference type="GO" id="GO:0008270">
    <property type="term" value="F:zinc ion binding"/>
    <property type="evidence" value="ECO:0007669"/>
    <property type="project" value="UniProtKB-UniRule"/>
</dbReference>
<dbReference type="EMBL" id="JACHHT010000003">
    <property type="protein sequence ID" value="MBB6523265.1"/>
    <property type="molecule type" value="Genomic_DNA"/>
</dbReference>
<dbReference type="NCBIfam" id="NF008113">
    <property type="entry name" value="PRK10860.1"/>
    <property type="match status" value="1"/>
</dbReference>
<comment type="caution">
    <text evidence="10">The sequence shown here is derived from an EMBL/GenBank/DDBJ whole genome shotgun (WGS) entry which is preliminary data.</text>
</comment>
<dbReference type="FunCoup" id="A0A7X0JVZ1">
    <property type="interactions" value="455"/>
</dbReference>
<gene>
    <name evidence="8" type="primary">tadA</name>
    <name evidence="10" type="ORF">HNR48_003567</name>
</gene>
<feature type="binding site" evidence="8">
    <location>
        <position position="98"/>
    </location>
    <ligand>
        <name>Zn(2+)</name>
        <dbReference type="ChEBI" id="CHEBI:29105"/>
        <note>catalytic</note>
    </ligand>
</feature>
<comment type="catalytic activity">
    <reaction evidence="7 8">
        <text>adenosine(34) in tRNA + H2O + H(+) = inosine(34) in tRNA + NH4(+)</text>
        <dbReference type="Rhea" id="RHEA:43168"/>
        <dbReference type="Rhea" id="RHEA-COMP:10373"/>
        <dbReference type="Rhea" id="RHEA-COMP:10374"/>
        <dbReference type="ChEBI" id="CHEBI:15377"/>
        <dbReference type="ChEBI" id="CHEBI:15378"/>
        <dbReference type="ChEBI" id="CHEBI:28938"/>
        <dbReference type="ChEBI" id="CHEBI:74411"/>
        <dbReference type="ChEBI" id="CHEBI:82852"/>
        <dbReference type="EC" id="3.5.4.33"/>
    </reaction>
</comment>
<dbReference type="InterPro" id="IPR058535">
    <property type="entry name" value="MafB19-deam"/>
</dbReference>
<keyword evidence="5 8" id="KW-0378">Hydrolase</keyword>
<dbReference type="AlphaFoldDB" id="A0A7X0JVZ1"/>
<evidence type="ECO:0000259" key="9">
    <source>
        <dbReference type="PROSITE" id="PS51747"/>
    </source>
</evidence>
<evidence type="ECO:0000256" key="6">
    <source>
        <dbReference type="ARBA" id="ARBA00022833"/>
    </source>
</evidence>
<dbReference type="InterPro" id="IPR016193">
    <property type="entry name" value="Cytidine_deaminase-like"/>
</dbReference>